<evidence type="ECO:0000256" key="2">
    <source>
        <dbReference type="ARBA" id="ARBA00022670"/>
    </source>
</evidence>
<evidence type="ECO:0000256" key="5">
    <source>
        <dbReference type="ARBA" id="ARBA00022825"/>
    </source>
</evidence>
<dbReference type="SUPFAM" id="SSF54897">
    <property type="entry name" value="Protease propeptides/inhibitors"/>
    <property type="match status" value="1"/>
</dbReference>
<dbReference type="InterPro" id="IPR050819">
    <property type="entry name" value="Tripeptidyl-peptidase_I"/>
</dbReference>
<dbReference type="InterPro" id="IPR036852">
    <property type="entry name" value="Peptidase_S8/S53_dom_sf"/>
</dbReference>
<dbReference type="PANTHER" id="PTHR14218">
    <property type="entry name" value="PROTEASE S8 TRIPEPTIDYL PEPTIDASE I CLN2"/>
    <property type="match status" value="1"/>
</dbReference>
<name>A0A7K0DYQ9_9NOCA</name>
<evidence type="ECO:0000313" key="10">
    <source>
        <dbReference type="EMBL" id="MQY30855.1"/>
    </source>
</evidence>
<dbReference type="Pfam" id="PF09286">
    <property type="entry name" value="Pro-kuma_activ"/>
    <property type="match status" value="1"/>
</dbReference>
<keyword evidence="11" id="KW-1185">Reference proteome</keyword>
<dbReference type="PROSITE" id="PS51695">
    <property type="entry name" value="SEDOLISIN"/>
    <property type="match status" value="1"/>
</dbReference>
<keyword evidence="7" id="KW-0865">Zymogen</keyword>
<keyword evidence="3" id="KW-0479">Metal-binding</keyword>
<feature type="compositionally biased region" description="Basic and acidic residues" evidence="8">
    <location>
        <begin position="331"/>
        <end position="340"/>
    </location>
</feature>
<dbReference type="InterPro" id="IPR030400">
    <property type="entry name" value="Sedolisin_dom"/>
</dbReference>
<feature type="region of interest" description="Disordered" evidence="8">
    <location>
        <begin position="367"/>
        <end position="390"/>
    </location>
</feature>
<dbReference type="SMART" id="SM00944">
    <property type="entry name" value="Pro-kuma_activ"/>
    <property type="match status" value="1"/>
</dbReference>
<dbReference type="GO" id="GO:0008240">
    <property type="term" value="F:tripeptidyl-peptidase activity"/>
    <property type="evidence" value="ECO:0007669"/>
    <property type="project" value="TreeGrafter"/>
</dbReference>
<evidence type="ECO:0000256" key="8">
    <source>
        <dbReference type="SAM" id="MobiDB-lite"/>
    </source>
</evidence>
<dbReference type="AlphaFoldDB" id="A0A7K0DYQ9"/>
<dbReference type="Pfam" id="PF00082">
    <property type="entry name" value="Peptidase_S8"/>
    <property type="match status" value="1"/>
</dbReference>
<reference evidence="10 11" key="1">
    <citation type="submission" date="2019-10" db="EMBL/GenBank/DDBJ databases">
        <title>Nocardia macrotermitis sp. nov. and Nocardia aurantia sp. nov., isolated from the gut of fungus growing-termite Macrotermes natalensis.</title>
        <authorList>
            <person name="Benndorf R."/>
            <person name="Schwitalla J."/>
            <person name="Martin K."/>
            <person name="De Beer W."/>
            <person name="Kaster A.-K."/>
            <person name="Vollmers J."/>
            <person name="Poulsen M."/>
            <person name="Beemelmanns C."/>
        </authorList>
    </citation>
    <scope>NUCLEOTIDE SEQUENCE [LARGE SCALE GENOMIC DNA]</scope>
    <source>
        <strain evidence="10 11">RB56</strain>
    </source>
</reference>
<dbReference type="Gene3D" id="3.40.50.200">
    <property type="entry name" value="Peptidase S8/S53 domain"/>
    <property type="match status" value="1"/>
</dbReference>
<keyword evidence="2" id="KW-0645">Protease</keyword>
<evidence type="ECO:0000313" key="11">
    <source>
        <dbReference type="Proteomes" id="UP000431401"/>
    </source>
</evidence>
<gene>
    <name evidence="10" type="ORF">NRB56_64590</name>
</gene>
<evidence type="ECO:0000256" key="7">
    <source>
        <dbReference type="ARBA" id="ARBA00023145"/>
    </source>
</evidence>
<dbReference type="PANTHER" id="PTHR14218:SF15">
    <property type="entry name" value="TRIPEPTIDYL-PEPTIDASE 1"/>
    <property type="match status" value="1"/>
</dbReference>
<evidence type="ECO:0000256" key="1">
    <source>
        <dbReference type="ARBA" id="ARBA00001913"/>
    </source>
</evidence>
<comment type="caution">
    <text evidence="10">The sequence shown here is derived from an EMBL/GenBank/DDBJ whole genome shotgun (WGS) entry which is preliminary data.</text>
</comment>
<protein>
    <recommendedName>
        <fullName evidence="9">Peptidase S53 domain-containing protein</fullName>
    </recommendedName>
</protein>
<accession>A0A7K0DYQ9</accession>
<feature type="domain" description="Peptidase S53" evidence="9">
    <location>
        <begin position="174"/>
        <end position="522"/>
    </location>
</feature>
<dbReference type="PROSITE" id="PS00138">
    <property type="entry name" value="SUBTILASE_SER"/>
    <property type="match status" value="1"/>
</dbReference>
<proteinExistence type="predicted"/>
<dbReference type="CDD" id="cd04056">
    <property type="entry name" value="Peptidases_S53"/>
    <property type="match status" value="1"/>
</dbReference>
<evidence type="ECO:0000259" key="9">
    <source>
        <dbReference type="PROSITE" id="PS51695"/>
    </source>
</evidence>
<dbReference type="GO" id="GO:0006508">
    <property type="term" value="P:proteolysis"/>
    <property type="evidence" value="ECO:0007669"/>
    <property type="project" value="UniProtKB-KW"/>
</dbReference>
<feature type="compositionally biased region" description="Gly residues" evidence="8">
    <location>
        <begin position="377"/>
        <end position="389"/>
    </location>
</feature>
<dbReference type="OrthoDB" id="3480681at2"/>
<dbReference type="Proteomes" id="UP000431401">
    <property type="component" value="Unassembled WGS sequence"/>
</dbReference>
<organism evidence="10 11">
    <name type="scientific">Nocardia aurantia</name>
    <dbReference type="NCBI Taxonomy" id="2585199"/>
    <lineage>
        <taxon>Bacteria</taxon>
        <taxon>Bacillati</taxon>
        <taxon>Actinomycetota</taxon>
        <taxon>Actinomycetes</taxon>
        <taxon>Mycobacteriales</taxon>
        <taxon>Nocardiaceae</taxon>
        <taxon>Nocardia</taxon>
    </lineage>
</organism>
<dbReference type="InterPro" id="IPR023828">
    <property type="entry name" value="Peptidase_S8_Ser-AS"/>
</dbReference>
<feature type="region of interest" description="Disordered" evidence="8">
    <location>
        <begin position="329"/>
        <end position="351"/>
    </location>
</feature>
<dbReference type="SUPFAM" id="SSF52743">
    <property type="entry name" value="Subtilisin-like"/>
    <property type="match status" value="1"/>
</dbReference>
<evidence type="ECO:0000256" key="4">
    <source>
        <dbReference type="ARBA" id="ARBA00022801"/>
    </source>
</evidence>
<dbReference type="GO" id="GO:0046872">
    <property type="term" value="F:metal ion binding"/>
    <property type="evidence" value="ECO:0007669"/>
    <property type="project" value="UniProtKB-KW"/>
</dbReference>
<dbReference type="InterPro" id="IPR015366">
    <property type="entry name" value="S53_propep"/>
</dbReference>
<dbReference type="GO" id="GO:0004252">
    <property type="term" value="F:serine-type endopeptidase activity"/>
    <property type="evidence" value="ECO:0007669"/>
    <property type="project" value="InterPro"/>
</dbReference>
<dbReference type="RefSeq" id="WP_153348108.1">
    <property type="nucleotide sequence ID" value="NZ_WEGI01000015.1"/>
</dbReference>
<keyword evidence="6" id="KW-0106">Calcium</keyword>
<dbReference type="InterPro" id="IPR000209">
    <property type="entry name" value="Peptidase_S8/S53_dom"/>
</dbReference>
<evidence type="ECO:0000256" key="6">
    <source>
        <dbReference type="ARBA" id="ARBA00022837"/>
    </source>
</evidence>
<evidence type="ECO:0000256" key="3">
    <source>
        <dbReference type="ARBA" id="ARBA00022723"/>
    </source>
</evidence>
<dbReference type="EMBL" id="WEGI01000015">
    <property type="protein sequence ID" value="MQY30855.1"/>
    <property type="molecule type" value="Genomic_DNA"/>
</dbReference>
<sequence length="527" mass="54449">MNGTDLVALAGSERGALHYVENLGPVDPAASVEFTVVLRRRAELPAELVTGSGTVTADELAARYGADPIDLELVVSTLEEAGAEVHEQHTGSRRVIASAPVSVAQRLFGVELSAVRETGPVGGEPVAHRMRSGELFVPAAWDGIVTAVLGLDDRPQVRPQFRLPDDAAAARTTAYTPPQLAAIYDFPAATGAGQTVAILEFGGGFDQRDIDGYFAELGLPTPKITSVGIDGEKNSGSADDEISGEVTLDIQVLGAAAPDAAQVVYFAPWSDRGFLDAIATAAHAHPAPVAMSISWGLSEERWTGQAMKAIDAAFADAAALGVTVCVASGDDGSRSRDDSPGPHQAFPASSPHVLAVGGTTLSARADNKTVDSETVWGGPGSDNATGGGVSSVFPVPDWQTAVGVPSRNGRPGRGVPDVAAVADPATGYIVRWRGDDQSIGGTSASAPLWAALISRITQIVKRPIGLAQPVFYQGVTAGKPAPGFRDITSGSNGAYRAGVGWDPCTGLGVPRGNDLLEVVRRHFGDRT</sequence>
<comment type="cofactor">
    <cofactor evidence="1">
        <name>Ca(2+)</name>
        <dbReference type="ChEBI" id="CHEBI:29108"/>
    </cofactor>
</comment>
<keyword evidence="5" id="KW-0720">Serine protease</keyword>
<keyword evidence="4" id="KW-0378">Hydrolase</keyword>